<dbReference type="InterPro" id="IPR005835">
    <property type="entry name" value="NTP_transferase_dom"/>
</dbReference>
<organism evidence="3 4">
    <name type="scientific">Aromia moschata</name>
    <dbReference type="NCBI Taxonomy" id="1265417"/>
    <lineage>
        <taxon>Eukaryota</taxon>
        <taxon>Metazoa</taxon>
        <taxon>Ecdysozoa</taxon>
        <taxon>Arthropoda</taxon>
        <taxon>Hexapoda</taxon>
        <taxon>Insecta</taxon>
        <taxon>Pterygota</taxon>
        <taxon>Neoptera</taxon>
        <taxon>Endopterygota</taxon>
        <taxon>Coleoptera</taxon>
        <taxon>Polyphaga</taxon>
        <taxon>Cucujiformia</taxon>
        <taxon>Chrysomeloidea</taxon>
        <taxon>Cerambycidae</taxon>
        <taxon>Cerambycinae</taxon>
        <taxon>Callichromatini</taxon>
        <taxon>Aromia</taxon>
    </lineage>
</organism>
<dbReference type="AlphaFoldDB" id="A0AAV8X952"/>
<keyword evidence="4" id="KW-1185">Reference proteome</keyword>
<feature type="compositionally biased region" description="Basic and acidic residues" evidence="1">
    <location>
        <begin position="63"/>
        <end position="72"/>
    </location>
</feature>
<dbReference type="EMBL" id="JAPWTK010000919">
    <property type="protein sequence ID" value="KAJ8935212.1"/>
    <property type="molecule type" value="Genomic_DNA"/>
</dbReference>
<gene>
    <name evidence="3" type="ORF">NQ318_017128</name>
</gene>
<dbReference type="PANTHER" id="PTHR22572">
    <property type="entry name" value="SUGAR-1-PHOSPHATE GUANYL TRANSFERASE"/>
    <property type="match status" value="1"/>
</dbReference>
<dbReference type="InterPro" id="IPR029044">
    <property type="entry name" value="Nucleotide-diphossugar_trans"/>
</dbReference>
<dbReference type="Proteomes" id="UP001162162">
    <property type="component" value="Unassembled WGS sequence"/>
</dbReference>
<reference evidence="3" key="1">
    <citation type="journal article" date="2023" name="Insect Mol. Biol.">
        <title>Genome sequencing provides insights into the evolution of gene families encoding plant cell wall-degrading enzymes in longhorned beetles.</title>
        <authorList>
            <person name="Shin N.R."/>
            <person name="Okamura Y."/>
            <person name="Kirsch R."/>
            <person name="Pauchet Y."/>
        </authorList>
    </citation>
    <scope>NUCLEOTIDE SEQUENCE</scope>
    <source>
        <strain evidence="3">AMC_N1</strain>
    </source>
</reference>
<evidence type="ECO:0000256" key="1">
    <source>
        <dbReference type="SAM" id="MobiDB-lite"/>
    </source>
</evidence>
<evidence type="ECO:0000259" key="2">
    <source>
        <dbReference type="Pfam" id="PF00483"/>
    </source>
</evidence>
<feature type="domain" description="Nucleotidyl transferase" evidence="2">
    <location>
        <begin position="108"/>
        <end position="191"/>
    </location>
</feature>
<accession>A0AAV8X952</accession>
<dbReference type="InterPro" id="IPR050486">
    <property type="entry name" value="Mannose-1P_guanyltransferase"/>
</dbReference>
<evidence type="ECO:0000313" key="4">
    <source>
        <dbReference type="Proteomes" id="UP001162162"/>
    </source>
</evidence>
<name>A0AAV8X952_9CUCU</name>
<proteinExistence type="predicted"/>
<feature type="region of interest" description="Disordered" evidence="1">
    <location>
        <begin position="1"/>
        <end position="99"/>
    </location>
</feature>
<feature type="compositionally biased region" description="Polar residues" evidence="1">
    <location>
        <begin position="37"/>
        <end position="50"/>
    </location>
</feature>
<dbReference type="Pfam" id="PF00483">
    <property type="entry name" value="NTP_transferase"/>
    <property type="match status" value="1"/>
</dbReference>
<dbReference type="SUPFAM" id="SSF53448">
    <property type="entry name" value="Nucleotide-diphospho-sugar transferases"/>
    <property type="match status" value="1"/>
</dbReference>
<evidence type="ECO:0000313" key="3">
    <source>
        <dbReference type="EMBL" id="KAJ8935212.1"/>
    </source>
</evidence>
<sequence>MGDRNKTRPYPSWRLRNSLKTPYAEPSETAGRIHQQIPYSSTQTEALATSRSHRGNPGGVIPRRTDGERTDGGSEEAGCESDFLPRVGTPGTGGPGPGAWASRQECLSFFQLNSDAICEFPLRGLYDFHAAHGAEGTAWVTKVEEPSKYGVVVYDCNKLHSKLHRETQEFISNKINAGLYILSPSMLRAQNHGVWANAKGRQGF</sequence>
<comment type="caution">
    <text evidence="3">The sequence shown here is derived from an EMBL/GenBank/DDBJ whole genome shotgun (WGS) entry which is preliminary data.</text>
</comment>
<protein>
    <recommendedName>
        <fullName evidence="2">Nucleotidyl transferase domain-containing protein</fullName>
    </recommendedName>
</protein>
<dbReference type="Gene3D" id="3.90.550.10">
    <property type="entry name" value="Spore Coat Polysaccharide Biosynthesis Protein SpsA, Chain A"/>
    <property type="match status" value="1"/>
</dbReference>